<protein>
    <submittedName>
        <fullName evidence="2">Nucleoside triphosphate pyrophosphohydrolase</fullName>
    </submittedName>
</protein>
<keyword evidence="2" id="KW-0378">Hydrolase</keyword>
<evidence type="ECO:0000313" key="3">
    <source>
        <dbReference type="Proteomes" id="UP000317778"/>
    </source>
</evidence>
<accession>A0A532V655</accession>
<evidence type="ECO:0000259" key="1">
    <source>
        <dbReference type="Pfam" id="PF03819"/>
    </source>
</evidence>
<dbReference type="SUPFAM" id="SSF101386">
    <property type="entry name" value="all-alpha NTP pyrophosphatases"/>
    <property type="match status" value="2"/>
</dbReference>
<dbReference type="PANTHER" id="PTHR30522:SF0">
    <property type="entry name" value="NUCLEOSIDE TRIPHOSPHATE PYROPHOSPHOHYDROLASE"/>
    <property type="match status" value="1"/>
</dbReference>
<dbReference type="InterPro" id="IPR048015">
    <property type="entry name" value="NTP-PPase_MazG-like_N"/>
</dbReference>
<dbReference type="InterPro" id="IPR048011">
    <property type="entry name" value="NTP-PPase_MazG-like_C"/>
</dbReference>
<dbReference type="Pfam" id="PF03819">
    <property type="entry name" value="MazG"/>
    <property type="match status" value="2"/>
</dbReference>
<dbReference type="GO" id="GO:0046047">
    <property type="term" value="P:TTP catabolic process"/>
    <property type="evidence" value="ECO:0007669"/>
    <property type="project" value="TreeGrafter"/>
</dbReference>
<organism evidence="2 3">
    <name type="scientific">candidate division TA06 bacterium B3_TA06</name>
    <dbReference type="NCBI Taxonomy" id="2012487"/>
    <lineage>
        <taxon>Bacteria</taxon>
        <taxon>Bacteria division TA06</taxon>
    </lineage>
</organism>
<gene>
    <name evidence="2" type="ORF">CEE36_07200</name>
</gene>
<dbReference type="CDD" id="cd11528">
    <property type="entry name" value="NTP-PPase_MazG_Nterm"/>
    <property type="match status" value="1"/>
</dbReference>
<comment type="caution">
    <text evidence="2">The sequence shown here is derived from an EMBL/GenBank/DDBJ whole genome shotgun (WGS) entry which is preliminary data.</text>
</comment>
<feature type="domain" description="NTP pyrophosphohydrolase MazG-like" evidence="1">
    <location>
        <begin position="29"/>
        <end position="102"/>
    </location>
</feature>
<dbReference type="NCBIfam" id="TIGR00444">
    <property type="entry name" value="mazG"/>
    <property type="match status" value="1"/>
</dbReference>
<dbReference type="GO" id="GO:0046081">
    <property type="term" value="P:dUTP catabolic process"/>
    <property type="evidence" value="ECO:0007669"/>
    <property type="project" value="TreeGrafter"/>
</dbReference>
<dbReference type="InterPro" id="IPR004518">
    <property type="entry name" value="MazG-like_dom"/>
</dbReference>
<dbReference type="NCBIfam" id="NF007113">
    <property type="entry name" value="PRK09562.1"/>
    <property type="match status" value="1"/>
</dbReference>
<dbReference type="PANTHER" id="PTHR30522">
    <property type="entry name" value="NUCLEOSIDE TRIPHOSPHATE PYROPHOSPHOHYDROLASE"/>
    <property type="match status" value="1"/>
</dbReference>
<sequence length="258" mass="29482">MNSSDDKDLGRLREIVERLRSQCPWDRKQTLSSIKHLYIEEAYELSEALESGDGARIEEELGDLLYIVLMGIQIAKDAGLTDYEKVEEIASAKLIRRHPHVFGETKVSGEGDVLANWERIKEAEKRGEAGFFEGIPKSLPALIRAQMVQERAARVGFDWRSAKGPLAKVREETQELTEHIGKAHDDLEHELGDLLFSVVNLARHIVVRAEEALEWSNKKFEQRFEGVRRLAAERGLDLAKMDIEELDKLWDEVKEAEH</sequence>
<dbReference type="Proteomes" id="UP000317778">
    <property type="component" value="Unassembled WGS sequence"/>
</dbReference>
<proteinExistence type="predicted"/>
<dbReference type="EMBL" id="NJBO01000010">
    <property type="protein sequence ID" value="TKJ42680.1"/>
    <property type="molecule type" value="Genomic_DNA"/>
</dbReference>
<dbReference type="FunFam" id="1.10.287.1080:FF:000003">
    <property type="entry name" value="Nucleoside triphosphate pyrophosphohydrolase"/>
    <property type="match status" value="1"/>
</dbReference>
<dbReference type="GO" id="GO:0047429">
    <property type="term" value="F:nucleoside triphosphate diphosphatase activity"/>
    <property type="evidence" value="ECO:0007669"/>
    <property type="project" value="InterPro"/>
</dbReference>
<name>A0A532V655_UNCT6</name>
<dbReference type="GO" id="GO:0046052">
    <property type="term" value="P:UTP catabolic process"/>
    <property type="evidence" value="ECO:0007669"/>
    <property type="project" value="TreeGrafter"/>
</dbReference>
<reference evidence="2 3" key="1">
    <citation type="submission" date="2017-06" db="EMBL/GenBank/DDBJ databases">
        <title>Novel microbial phyla capable of carbon fixation and sulfur reduction in deep-sea sediments.</title>
        <authorList>
            <person name="Huang J."/>
            <person name="Baker B."/>
            <person name="Wang Y."/>
        </authorList>
    </citation>
    <scope>NUCLEOTIDE SEQUENCE [LARGE SCALE GENOMIC DNA]</scope>
    <source>
        <strain evidence="2">B3_TA06</strain>
    </source>
</reference>
<evidence type="ECO:0000313" key="2">
    <source>
        <dbReference type="EMBL" id="TKJ42680.1"/>
    </source>
</evidence>
<dbReference type="CDD" id="cd11529">
    <property type="entry name" value="NTP-PPase_MazG_Cterm"/>
    <property type="match status" value="1"/>
</dbReference>
<dbReference type="AlphaFoldDB" id="A0A532V655"/>
<dbReference type="Gene3D" id="1.10.287.1080">
    <property type="entry name" value="MazG-like"/>
    <property type="match status" value="2"/>
</dbReference>
<dbReference type="GO" id="GO:0006203">
    <property type="term" value="P:dGTP catabolic process"/>
    <property type="evidence" value="ECO:0007669"/>
    <property type="project" value="TreeGrafter"/>
</dbReference>
<dbReference type="GO" id="GO:0046076">
    <property type="term" value="P:dTTP catabolic process"/>
    <property type="evidence" value="ECO:0007669"/>
    <property type="project" value="TreeGrafter"/>
</dbReference>
<dbReference type="GO" id="GO:0046061">
    <property type="term" value="P:dATP catabolic process"/>
    <property type="evidence" value="ECO:0007669"/>
    <property type="project" value="TreeGrafter"/>
</dbReference>
<dbReference type="InterPro" id="IPR011551">
    <property type="entry name" value="NTP_PyrPHydrolase_MazG"/>
</dbReference>
<feature type="domain" description="NTP pyrophosphohydrolase MazG-like" evidence="1">
    <location>
        <begin position="166"/>
        <end position="224"/>
    </location>
</feature>